<dbReference type="Gene3D" id="3.30.460.10">
    <property type="entry name" value="Beta Polymerase, domain 2"/>
    <property type="match status" value="1"/>
</dbReference>
<dbReference type="Pfam" id="PF18765">
    <property type="entry name" value="Polbeta"/>
    <property type="match status" value="1"/>
</dbReference>
<dbReference type="NCBIfam" id="NF047752">
    <property type="entry name" value="MntA_antitoxin"/>
    <property type="match status" value="1"/>
</dbReference>
<reference evidence="3" key="1">
    <citation type="journal article" date="2019" name="Int. J. Syst. Evol. Microbiol.">
        <title>The Global Catalogue of Microorganisms (GCM) 10K type strain sequencing project: providing services to taxonomists for standard genome sequencing and annotation.</title>
        <authorList>
            <consortium name="The Broad Institute Genomics Platform"/>
            <consortium name="The Broad Institute Genome Sequencing Center for Infectious Disease"/>
            <person name="Wu L."/>
            <person name="Ma J."/>
        </authorList>
    </citation>
    <scope>NUCLEOTIDE SEQUENCE [LARGE SCALE GENOMIC DNA]</scope>
    <source>
        <strain evidence="3">JCM 1407</strain>
    </source>
</reference>
<name>A0ABP3UNN1_9CLOT</name>
<comment type="caution">
    <text evidence="2">The sequence shown here is derived from an EMBL/GenBank/DDBJ whole genome shotgun (WGS) entry which is preliminary data.</text>
</comment>
<gene>
    <name evidence="2" type="ORF">GCM10008906_17520</name>
</gene>
<dbReference type="InterPro" id="IPR041633">
    <property type="entry name" value="Polbeta"/>
</dbReference>
<evidence type="ECO:0000313" key="3">
    <source>
        <dbReference type="Proteomes" id="UP001501510"/>
    </source>
</evidence>
<dbReference type="InterPro" id="IPR052930">
    <property type="entry name" value="TA_antitoxin_MntA"/>
</dbReference>
<accession>A0ABP3UNN1</accession>
<feature type="domain" description="Polymerase beta nucleotidyltransferase" evidence="1">
    <location>
        <begin position="9"/>
        <end position="99"/>
    </location>
</feature>
<sequence>MEFEDLLKKATELLIDKVEPFIIYLFGSGGKNELREDSDIDIAFISDNEVSSYKSFMIAQELADIFKRDVDLVNLRDSSTVFKVQVVGNGKKIYCNDEKRRMYFEMRVFKEYALLNEERAEILKNIKERGNIYGD</sequence>
<evidence type="ECO:0000313" key="2">
    <source>
        <dbReference type="EMBL" id="GAA0739148.1"/>
    </source>
</evidence>
<evidence type="ECO:0000259" key="1">
    <source>
        <dbReference type="Pfam" id="PF18765"/>
    </source>
</evidence>
<dbReference type="RefSeq" id="WP_343760835.1">
    <property type="nucleotide sequence ID" value="NZ_BAAACG010000008.1"/>
</dbReference>
<dbReference type="SUPFAM" id="SSF81301">
    <property type="entry name" value="Nucleotidyltransferase"/>
    <property type="match status" value="1"/>
</dbReference>
<dbReference type="PANTHER" id="PTHR43852">
    <property type="entry name" value="NUCLEOTIDYLTRANSFERASE"/>
    <property type="match status" value="1"/>
</dbReference>
<dbReference type="CDD" id="cd05403">
    <property type="entry name" value="NT_KNTase_like"/>
    <property type="match status" value="1"/>
</dbReference>
<dbReference type="InterPro" id="IPR043519">
    <property type="entry name" value="NT_sf"/>
</dbReference>
<dbReference type="Proteomes" id="UP001501510">
    <property type="component" value="Unassembled WGS sequence"/>
</dbReference>
<keyword evidence="3" id="KW-1185">Reference proteome</keyword>
<dbReference type="PANTHER" id="PTHR43852:SF2">
    <property type="entry name" value="PROTEIN ADENYLYLTRANSFERASE MNTA"/>
    <property type="match status" value="1"/>
</dbReference>
<dbReference type="EMBL" id="BAAACG010000008">
    <property type="protein sequence ID" value="GAA0739148.1"/>
    <property type="molecule type" value="Genomic_DNA"/>
</dbReference>
<proteinExistence type="predicted"/>
<protein>
    <submittedName>
        <fullName evidence="2">Type II toxin-antitoxin system antitoxin</fullName>
    </submittedName>
</protein>
<organism evidence="2 3">
    <name type="scientific">Clostridium oceanicum</name>
    <dbReference type="NCBI Taxonomy" id="1543"/>
    <lineage>
        <taxon>Bacteria</taxon>
        <taxon>Bacillati</taxon>
        <taxon>Bacillota</taxon>
        <taxon>Clostridia</taxon>
        <taxon>Eubacteriales</taxon>
        <taxon>Clostridiaceae</taxon>
        <taxon>Clostridium</taxon>
    </lineage>
</organism>